<evidence type="ECO:0000256" key="6">
    <source>
        <dbReference type="ARBA" id="ARBA00023242"/>
    </source>
</evidence>
<evidence type="ECO:0000259" key="8">
    <source>
        <dbReference type="PROSITE" id="PS50157"/>
    </source>
</evidence>
<dbReference type="PROSITE" id="PS00028">
    <property type="entry name" value="ZINC_FINGER_C2H2_1"/>
    <property type="match status" value="1"/>
</dbReference>
<keyword evidence="6" id="KW-0539">Nucleus</keyword>
<organism evidence="9">
    <name type="scientific">Graphocephala atropunctata</name>
    <dbReference type="NCBI Taxonomy" id="36148"/>
    <lineage>
        <taxon>Eukaryota</taxon>
        <taxon>Metazoa</taxon>
        <taxon>Ecdysozoa</taxon>
        <taxon>Arthropoda</taxon>
        <taxon>Hexapoda</taxon>
        <taxon>Insecta</taxon>
        <taxon>Pterygota</taxon>
        <taxon>Neoptera</taxon>
        <taxon>Paraneoptera</taxon>
        <taxon>Hemiptera</taxon>
        <taxon>Auchenorrhyncha</taxon>
        <taxon>Membracoidea</taxon>
        <taxon>Cicadellidae</taxon>
        <taxon>Cicadellinae</taxon>
        <taxon>Cicadellini</taxon>
        <taxon>Graphocephala</taxon>
    </lineage>
</organism>
<dbReference type="GO" id="GO:0000981">
    <property type="term" value="F:DNA-binding transcription factor activity, RNA polymerase II-specific"/>
    <property type="evidence" value="ECO:0007669"/>
    <property type="project" value="TreeGrafter"/>
</dbReference>
<evidence type="ECO:0000256" key="5">
    <source>
        <dbReference type="ARBA" id="ARBA00022833"/>
    </source>
</evidence>
<keyword evidence="5" id="KW-0862">Zinc</keyword>
<evidence type="ECO:0000313" key="9">
    <source>
        <dbReference type="EMBL" id="JAT32546.1"/>
    </source>
</evidence>
<dbReference type="FunFam" id="3.30.160.60:FF:000624">
    <property type="entry name" value="zinc finger protein 697"/>
    <property type="match status" value="1"/>
</dbReference>
<dbReference type="PANTHER" id="PTHR24394:SF29">
    <property type="entry name" value="MYONEURIN"/>
    <property type="match status" value="1"/>
</dbReference>
<dbReference type="EMBL" id="GEBQ01007431">
    <property type="protein sequence ID" value="JAT32546.1"/>
    <property type="molecule type" value="Transcribed_RNA"/>
</dbReference>
<keyword evidence="2" id="KW-0479">Metal-binding</keyword>
<dbReference type="AlphaFoldDB" id="A0A1B6M9D9"/>
<name>A0A1B6M9D9_9HEMI</name>
<dbReference type="InterPro" id="IPR013087">
    <property type="entry name" value="Znf_C2H2_type"/>
</dbReference>
<dbReference type="GO" id="GO:0008270">
    <property type="term" value="F:zinc ion binding"/>
    <property type="evidence" value="ECO:0007669"/>
    <property type="project" value="UniProtKB-KW"/>
</dbReference>
<keyword evidence="3" id="KW-0677">Repeat</keyword>
<feature type="domain" description="C2H2-type" evidence="8">
    <location>
        <begin position="14"/>
        <end position="41"/>
    </location>
</feature>
<dbReference type="PANTHER" id="PTHR24394">
    <property type="entry name" value="ZINC FINGER PROTEIN"/>
    <property type="match status" value="1"/>
</dbReference>
<dbReference type="InterPro" id="IPR036236">
    <property type="entry name" value="Znf_C2H2_sf"/>
</dbReference>
<gene>
    <name evidence="9" type="ORF">g.3206</name>
</gene>
<evidence type="ECO:0000256" key="2">
    <source>
        <dbReference type="ARBA" id="ARBA00022723"/>
    </source>
</evidence>
<proteinExistence type="predicted"/>
<evidence type="ECO:0000256" key="3">
    <source>
        <dbReference type="ARBA" id="ARBA00022737"/>
    </source>
</evidence>
<protein>
    <recommendedName>
        <fullName evidence="8">C2H2-type domain-containing protein</fullName>
    </recommendedName>
</protein>
<comment type="subcellular location">
    <subcellularLocation>
        <location evidence="1">Nucleus</location>
    </subcellularLocation>
</comment>
<keyword evidence="4 7" id="KW-0863">Zinc-finger</keyword>
<dbReference type="SMART" id="SM00355">
    <property type="entry name" value="ZnF_C2H2"/>
    <property type="match status" value="2"/>
</dbReference>
<dbReference type="SUPFAM" id="SSF57667">
    <property type="entry name" value="beta-beta-alpha zinc fingers"/>
    <property type="match status" value="1"/>
</dbReference>
<dbReference type="Gene3D" id="3.30.160.60">
    <property type="entry name" value="Classic Zinc Finger"/>
    <property type="match status" value="1"/>
</dbReference>
<accession>A0A1B6M9D9</accession>
<evidence type="ECO:0000256" key="1">
    <source>
        <dbReference type="ARBA" id="ARBA00004123"/>
    </source>
</evidence>
<evidence type="ECO:0000256" key="4">
    <source>
        <dbReference type="ARBA" id="ARBA00022771"/>
    </source>
</evidence>
<sequence>MKIHVLKHTGERPHKCDQCPAAFTQGAHLKKHYLRHIVNRKFQCIYCRFFTNNRAELKKHTSTHSYKTGGCESVESYEHSESLRPAKLTKKSGLYELQCKKTVKSPFVS</sequence>
<dbReference type="GO" id="GO:0005634">
    <property type="term" value="C:nucleus"/>
    <property type="evidence" value="ECO:0007669"/>
    <property type="project" value="UniProtKB-SubCell"/>
</dbReference>
<reference evidence="9" key="1">
    <citation type="submission" date="2015-11" db="EMBL/GenBank/DDBJ databases">
        <title>De novo transcriptome assembly of four potential Pierce s Disease insect vectors from Arizona vineyards.</title>
        <authorList>
            <person name="Tassone E.E."/>
        </authorList>
    </citation>
    <scope>NUCLEOTIDE SEQUENCE</scope>
</reference>
<dbReference type="PROSITE" id="PS50157">
    <property type="entry name" value="ZINC_FINGER_C2H2_2"/>
    <property type="match status" value="1"/>
</dbReference>
<evidence type="ECO:0000256" key="7">
    <source>
        <dbReference type="PROSITE-ProRule" id="PRU00042"/>
    </source>
</evidence>